<keyword evidence="4" id="KW-1185">Reference proteome</keyword>
<protein>
    <recommendedName>
        <fullName evidence="2">Glucose-methanol-choline oxidoreductase N-terminal domain-containing protein</fullName>
    </recommendedName>
</protein>
<dbReference type="EMBL" id="CAJPIN010011894">
    <property type="protein sequence ID" value="CAG2060268.1"/>
    <property type="molecule type" value="Genomic_DNA"/>
</dbReference>
<evidence type="ECO:0000259" key="2">
    <source>
        <dbReference type="PROSITE" id="PS00624"/>
    </source>
</evidence>
<gene>
    <name evidence="3" type="ORF">TPAB3V08_LOCUS7226</name>
</gene>
<dbReference type="Pfam" id="PF00732">
    <property type="entry name" value="GMC_oxred_N"/>
    <property type="match status" value="1"/>
</dbReference>
<dbReference type="PROSITE" id="PS00624">
    <property type="entry name" value="GMC_OXRED_2"/>
    <property type="match status" value="1"/>
</dbReference>
<dbReference type="InterPro" id="IPR000172">
    <property type="entry name" value="GMC_OxRdtase_N"/>
</dbReference>
<dbReference type="Proteomes" id="UP001153148">
    <property type="component" value="Unassembled WGS sequence"/>
</dbReference>
<proteinExistence type="inferred from homology"/>
<sequence>MNILSTFKRGFEPRSAVIGSAVYCEGDAFLDHSTTEEPGKRLKAVGVELRGPEGESWLVHSSRDTVLSAGAVNTPQILMLSGVGPAAHLRRLGIPVVVDLPVGENLHDHLNMPLYVTLELPVSVTTDKVLTFRQLRKFFLSGEGLLASSAVMGVGSAHRNISLVLFGMGSPDEKVMRDIANMKPQTFSGLFHFNGSNETSKEGFVMLASCLQPLSRGTVSLASRHPFTPPMIDPRYLQQPQDVACLVEAAQVAARVVSSPPFQRLGARLRLPRLEECEDLIPDPHDSGFLECVVRTVAITGYHPGGTCRMGRPRDATTVLDPQLRLGHPRDATTVLDPQLRSVDKV</sequence>
<dbReference type="InterPro" id="IPR007867">
    <property type="entry name" value="GMC_OxRtase_C"/>
</dbReference>
<comment type="similarity">
    <text evidence="1">Belongs to the GMC oxidoreductase family.</text>
</comment>
<evidence type="ECO:0000313" key="3">
    <source>
        <dbReference type="EMBL" id="CAG2060268.1"/>
    </source>
</evidence>
<dbReference type="Gene3D" id="3.50.50.60">
    <property type="entry name" value="FAD/NAD(P)-binding domain"/>
    <property type="match status" value="1"/>
</dbReference>
<dbReference type="Pfam" id="PF05199">
    <property type="entry name" value="GMC_oxred_C"/>
    <property type="match status" value="1"/>
</dbReference>
<dbReference type="InterPro" id="IPR036188">
    <property type="entry name" value="FAD/NAD-bd_sf"/>
</dbReference>
<dbReference type="SUPFAM" id="SSF51905">
    <property type="entry name" value="FAD/NAD(P)-binding domain"/>
    <property type="match status" value="1"/>
</dbReference>
<evidence type="ECO:0000313" key="4">
    <source>
        <dbReference type="Proteomes" id="UP001153148"/>
    </source>
</evidence>
<feature type="domain" description="Glucose-methanol-choline oxidoreductase N-terminal" evidence="2">
    <location>
        <begin position="70"/>
        <end position="84"/>
    </location>
</feature>
<dbReference type="PANTHER" id="PTHR11552">
    <property type="entry name" value="GLUCOSE-METHANOL-CHOLINE GMC OXIDOREDUCTASE"/>
    <property type="match status" value="1"/>
</dbReference>
<dbReference type="SUPFAM" id="SSF54373">
    <property type="entry name" value="FAD-linked reductases, C-terminal domain"/>
    <property type="match status" value="1"/>
</dbReference>
<accession>A0ABN7NWX9</accession>
<dbReference type="Gene3D" id="3.30.560.10">
    <property type="entry name" value="Glucose Oxidase, domain 3"/>
    <property type="match status" value="1"/>
</dbReference>
<evidence type="ECO:0000256" key="1">
    <source>
        <dbReference type="ARBA" id="ARBA00010790"/>
    </source>
</evidence>
<dbReference type="InterPro" id="IPR012132">
    <property type="entry name" value="GMC_OxRdtase"/>
</dbReference>
<organism evidence="3 4">
    <name type="scientific">Timema podura</name>
    <name type="common">Walking stick</name>
    <dbReference type="NCBI Taxonomy" id="61482"/>
    <lineage>
        <taxon>Eukaryota</taxon>
        <taxon>Metazoa</taxon>
        <taxon>Ecdysozoa</taxon>
        <taxon>Arthropoda</taxon>
        <taxon>Hexapoda</taxon>
        <taxon>Insecta</taxon>
        <taxon>Pterygota</taxon>
        <taxon>Neoptera</taxon>
        <taxon>Polyneoptera</taxon>
        <taxon>Phasmatodea</taxon>
        <taxon>Timematodea</taxon>
        <taxon>Timematoidea</taxon>
        <taxon>Timematidae</taxon>
        <taxon>Timema</taxon>
    </lineage>
</organism>
<reference evidence="3" key="1">
    <citation type="submission" date="2021-03" db="EMBL/GenBank/DDBJ databases">
        <authorList>
            <person name="Tran Van P."/>
        </authorList>
    </citation>
    <scope>NUCLEOTIDE SEQUENCE</scope>
</reference>
<dbReference type="PANTHER" id="PTHR11552:SF188">
    <property type="entry name" value="NEITHER INACTIVATION NOR AFTERPOTENTIAL PROTEIN G"/>
    <property type="match status" value="1"/>
</dbReference>
<name>A0ABN7NWX9_TIMPD</name>
<comment type="caution">
    <text evidence="3">The sequence shown here is derived from an EMBL/GenBank/DDBJ whole genome shotgun (WGS) entry which is preliminary data.</text>
</comment>